<sequence>MYFNFRNKFLEDLPKEDTQVWSCTKEGCKGWMRDNFAFERKPFCCLCASPMVSDMKMLPLLINSNDNLKAIKKGVPITQTNTTIA</sequence>
<organism evidence="1 2">
    <name type="scientific">Paenibacillus sedimenti</name>
    <dbReference type="NCBI Taxonomy" id="2770274"/>
    <lineage>
        <taxon>Bacteria</taxon>
        <taxon>Bacillati</taxon>
        <taxon>Bacillota</taxon>
        <taxon>Bacilli</taxon>
        <taxon>Bacillales</taxon>
        <taxon>Paenibacillaceae</taxon>
        <taxon>Paenibacillus</taxon>
    </lineage>
</organism>
<dbReference type="InterPro" id="IPR025916">
    <property type="entry name" value="YdjO"/>
</dbReference>
<dbReference type="EMBL" id="JACVVD010000003">
    <property type="protein sequence ID" value="MBD0380492.1"/>
    <property type="molecule type" value="Genomic_DNA"/>
</dbReference>
<dbReference type="AlphaFoldDB" id="A0A926KMD4"/>
<gene>
    <name evidence="1" type="ORF">ICC18_10235</name>
</gene>
<dbReference type="RefSeq" id="WP_188174286.1">
    <property type="nucleotide sequence ID" value="NZ_JACVVD010000003.1"/>
</dbReference>
<name>A0A926KMD4_9BACL</name>
<protein>
    <submittedName>
        <fullName evidence="1">Cold-shock protein</fullName>
    </submittedName>
</protein>
<keyword evidence="2" id="KW-1185">Reference proteome</keyword>
<dbReference type="Pfam" id="PF14169">
    <property type="entry name" value="YdjO"/>
    <property type="match status" value="1"/>
</dbReference>
<evidence type="ECO:0000313" key="2">
    <source>
        <dbReference type="Proteomes" id="UP000650466"/>
    </source>
</evidence>
<accession>A0A926KMD4</accession>
<evidence type="ECO:0000313" key="1">
    <source>
        <dbReference type="EMBL" id="MBD0380492.1"/>
    </source>
</evidence>
<dbReference type="Proteomes" id="UP000650466">
    <property type="component" value="Unassembled WGS sequence"/>
</dbReference>
<proteinExistence type="predicted"/>
<reference evidence="1" key="1">
    <citation type="submission" date="2020-09" db="EMBL/GenBank/DDBJ databases">
        <title>Draft Genome Sequence of Paenibacillus sp. WST5.</title>
        <authorList>
            <person name="Bao Z."/>
        </authorList>
    </citation>
    <scope>NUCLEOTIDE SEQUENCE</scope>
    <source>
        <strain evidence="1">WST5</strain>
    </source>
</reference>
<comment type="caution">
    <text evidence="1">The sequence shown here is derived from an EMBL/GenBank/DDBJ whole genome shotgun (WGS) entry which is preliminary data.</text>
</comment>